<dbReference type="EMBL" id="VWZZ01006929">
    <property type="protein sequence ID" value="NXJ00595.1"/>
    <property type="molecule type" value="Genomic_DNA"/>
</dbReference>
<evidence type="ECO:0000313" key="2">
    <source>
        <dbReference type="EMBL" id="NXJ00595.1"/>
    </source>
</evidence>
<keyword evidence="1" id="KW-0812">Transmembrane</keyword>
<reference evidence="2 3" key="1">
    <citation type="submission" date="2019-09" db="EMBL/GenBank/DDBJ databases">
        <title>Bird 10,000 Genomes (B10K) Project - Family phase.</title>
        <authorList>
            <person name="Zhang G."/>
        </authorList>
    </citation>
    <scope>NUCLEOTIDE SEQUENCE [LARGE SCALE GENOMIC DNA]</scope>
    <source>
        <strain evidence="2">B10K-DU-001-60</strain>
        <tissue evidence="2">Muscle</tissue>
    </source>
</reference>
<gene>
    <name evidence="2" type="primary">Cmtm6</name>
    <name evidence="2" type="ORF">PSOCRE_R06620</name>
</gene>
<keyword evidence="1" id="KW-1133">Transmembrane helix</keyword>
<evidence type="ECO:0000256" key="1">
    <source>
        <dbReference type="SAM" id="Phobius"/>
    </source>
</evidence>
<dbReference type="AlphaFoldDB" id="A0A7K9XSL5"/>
<dbReference type="Proteomes" id="UP000587472">
    <property type="component" value="Unassembled WGS sequence"/>
</dbReference>
<feature type="non-terminal residue" evidence="2">
    <location>
        <position position="1"/>
    </location>
</feature>
<sequence>MENGAVYNDTTEPQAKPLRRPFGCTLRHLRGWRLPTKALQAIVSLLAVICEEVVENCIKCSGLYFFEFVSCSAFLLSLLILCVYCTHVYEKFGEDKVQKV</sequence>
<feature type="transmembrane region" description="Helical" evidence="1">
    <location>
        <begin position="63"/>
        <end position="89"/>
    </location>
</feature>
<keyword evidence="3" id="KW-1185">Reference proteome</keyword>
<feature type="non-terminal residue" evidence="2">
    <location>
        <position position="100"/>
    </location>
</feature>
<keyword evidence="1" id="KW-0472">Membrane</keyword>
<accession>A0A7K9XSL5</accession>
<organism evidence="2 3">
    <name type="scientific">Psophia crepitans</name>
    <name type="common">common trumpeter</name>
    <dbReference type="NCBI Taxonomy" id="54359"/>
    <lineage>
        <taxon>Eukaryota</taxon>
        <taxon>Metazoa</taxon>
        <taxon>Chordata</taxon>
        <taxon>Craniata</taxon>
        <taxon>Vertebrata</taxon>
        <taxon>Euteleostomi</taxon>
        <taxon>Archelosauria</taxon>
        <taxon>Archosauria</taxon>
        <taxon>Dinosauria</taxon>
        <taxon>Saurischia</taxon>
        <taxon>Theropoda</taxon>
        <taxon>Coelurosauria</taxon>
        <taxon>Aves</taxon>
        <taxon>Neognathae</taxon>
        <taxon>Neoaves</taxon>
        <taxon>Gruiformes</taxon>
        <taxon>Psophiidae</taxon>
        <taxon>Psophia</taxon>
    </lineage>
</organism>
<protein>
    <submittedName>
        <fullName evidence="2">CKLF6 protein</fullName>
    </submittedName>
</protein>
<comment type="caution">
    <text evidence="2">The sequence shown here is derived from an EMBL/GenBank/DDBJ whole genome shotgun (WGS) entry which is preliminary data.</text>
</comment>
<name>A0A7K9XSL5_9GRUI</name>
<proteinExistence type="predicted"/>
<evidence type="ECO:0000313" key="3">
    <source>
        <dbReference type="Proteomes" id="UP000587472"/>
    </source>
</evidence>